<protein>
    <recommendedName>
        <fullName evidence="2">Transcriptional regulator HTH-type FeoC domain-containing protein</fullName>
    </recommendedName>
</protein>
<dbReference type="EMBL" id="MT631670">
    <property type="protein sequence ID" value="QNO56823.1"/>
    <property type="molecule type" value="Genomic_DNA"/>
</dbReference>
<accession>A0A7G9Z989</accession>
<name>A0A7G9Z989_9EURY</name>
<organism evidence="1">
    <name type="scientific">Candidatus Methanophaga sp. ANME-1 ERB7</name>
    <dbReference type="NCBI Taxonomy" id="2759913"/>
    <lineage>
        <taxon>Archaea</taxon>
        <taxon>Methanobacteriati</taxon>
        <taxon>Methanobacteriota</taxon>
        <taxon>Stenosarchaea group</taxon>
        <taxon>Methanomicrobia</taxon>
        <taxon>Candidatus Methanophagales</taxon>
        <taxon>Candidatus Methanophagaceae</taxon>
        <taxon>Candidatus Methanophaga</taxon>
    </lineage>
</organism>
<reference evidence="1" key="1">
    <citation type="submission" date="2020-06" db="EMBL/GenBank/DDBJ databases">
        <title>Unique genomic features of the anaerobic methanotrophic archaea.</title>
        <authorList>
            <person name="Chadwick G.L."/>
            <person name="Skennerton C.T."/>
            <person name="Laso-Perez R."/>
            <person name="Leu A.O."/>
            <person name="Speth D.R."/>
            <person name="Yu H."/>
            <person name="Morgan-Lang C."/>
            <person name="Hatzenpichler R."/>
            <person name="Goudeau D."/>
            <person name="Malmstrom R."/>
            <person name="Brazelton W.J."/>
            <person name="Woyke T."/>
            <person name="Hallam S.J."/>
            <person name="Tyson G.W."/>
            <person name="Wegener G."/>
            <person name="Boetius A."/>
            <person name="Orphan V."/>
        </authorList>
    </citation>
    <scope>NUCLEOTIDE SEQUENCE</scope>
</reference>
<dbReference type="AlphaFoldDB" id="A0A7G9Z989"/>
<gene>
    <name evidence="1" type="ORF">IPLBMFHP_00009</name>
</gene>
<proteinExistence type="predicted"/>
<sequence length="96" mass="10516">MPVTGEFLHRIEKGGTLDELANELDMRKSILVAIIEFLLRAGYLCEVCPGKDCARCSMSKICSVPVPGGGKGWVKMYVFTEKGLAYIEGAKEVMES</sequence>
<evidence type="ECO:0008006" key="2">
    <source>
        <dbReference type="Google" id="ProtNLM"/>
    </source>
</evidence>
<evidence type="ECO:0000313" key="1">
    <source>
        <dbReference type="EMBL" id="QNO56823.1"/>
    </source>
</evidence>